<evidence type="ECO:0000313" key="2">
    <source>
        <dbReference type="Proteomes" id="UP000478546"/>
    </source>
</evidence>
<name>A0A6B2H088_9BACT</name>
<proteinExistence type="predicted"/>
<evidence type="ECO:0000313" key="1">
    <source>
        <dbReference type="EMBL" id="NDK56495.1"/>
    </source>
</evidence>
<sequence>MPTYHTLTDAIADMRARGFVNTFTIQQHQLFCPELSIPILPEHLTLLEQHHVTAPDTTGHREVYGFRTQDNKLAIMTDTYSEYAPDEFEAIVGRCLRRVPGA</sequence>
<evidence type="ECO:0008006" key="3">
    <source>
        <dbReference type="Google" id="ProtNLM"/>
    </source>
</evidence>
<dbReference type="AlphaFoldDB" id="A0A6B2H088"/>
<accession>A0A6B2H088</accession>
<protein>
    <recommendedName>
        <fullName evidence="3">Phosphoribosylpyrophosphate synthetase</fullName>
    </recommendedName>
</protein>
<gene>
    <name evidence="1" type="ORF">GWO68_11240</name>
</gene>
<organism evidence="1 2">
    <name type="scientific">Pontibacter fetidus</name>
    <dbReference type="NCBI Taxonomy" id="2700082"/>
    <lineage>
        <taxon>Bacteria</taxon>
        <taxon>Pseudomonadati</taxon>
        <taxon>Bacteroidota</taxon>
        <taxon>Cytophagia</taxon>
        <taxon>Cytophagales</taxon>
        <taxon>Hymenobacteraceae</taxon>
        <taxon>Pontibacter</taxon>
    </lineage>
</organism>
<keyword evidence="2" id="KW-1185">Reference proteome</keyword>
<reference evidence="1 2" key="1">
    <citation type="submission" date="2020-01" db="EMBL/GenBank/DDBJ databases">
        <authorList>
            <person name="Kim M.K."/>
        </authorList>
    </citation>
    <scope>NUCLEOTIDE SEQUENCE [LARGE SCALE GENOMIC DNA]</scope>
    <source>
        <strain evidence="1 2">BT213</strain>
    </source>
</reference>
<dbReference type="EMBL" id="JAAEAA010000013">
    <property type="protein sequence ID" value="NDK56495.1"/>
    <property type="molecule type" value="Genomic_DNA"/>
</dbReference>
<comment type="caution">
    <text evidence="1">The sequence shown here is derived from an EMBL/GenBank/DDBJ whole genome shotgun (WGS) entry which is preliminary data.</text>
</comment>
<dbReference type="RefSeq" id="WP_162346553.1">
    <property type="nucleotide sequence ID" value="NZ_JAAEAA010000013.1"/>
</dbReference>
<dbReference type="Proteomes" id="UP000478546">
    <property type="component" value="Unassembled WGS sequence"/>
</dbReference>